<gene>
    <name evidence="2" type="ORF">LIER_20289</name>
</gene>
<protein>
    <recommendedName>
        <fullName evidence="1">Retrovirus-related Pol polyprotein from transposon TNT 1-94-like beta-barrel domain-containing protein</fullName>
    </recommendedName>
</protein>
<evidence type="ECO:0000259" key="1">
    <source>
        <dbReference type="Pfam" id="PF22936"/>
    </source>
</evidence>
<evidence type="ECO:0000313" key="3">
    <source>
        <dbReference type="Proteomes" id="UP001454036"/>
    </source>
</evidence>
<dbReference type="AlphaFoldDB" id="A0AAV3QRL5"/>
<dbReference type="Proteomes" id="UP001454036">
    <property type="component" value="Unassembled WGS sequence"/>
</dbReference>
<organism evidence="2 3">
    <name type="scientific">Lithospermum erythrorhizon</name>
    <name type="common">Purple gromwell</name>
    <name type="synonym">Lithospermum officinale var. erythrorhizon</name>
    <dbReference type="NCBI Taxonomy" id="34254"/>
    <lineage>
        <taxon>Eukaryota</taxon>
        <taxon>Viridiplantae</taxon>
        <taxon>Streptophyta</taxon>
        <taxon>Embryophyta</taxon>
        <taxon>Tracheophyta</taxon>
        <taxon>Spermatophyta</taxon>
        <taxon>Magnoliopsida</taxon>
        <taxon>eudicotyledons</taxon>
        <taxon>Gunneridae</taxon>
        <taxon>Pentapetalae</taxon>
        <taxon>asterids</taxon>
        <taxon>lamiids</taxon>
        <taxon>Boraginales</taxon>
        <taxon>Boraginaceae</taxon>
        <taxon>Boraginoideae</taxon>
        <taxon>Lithospermeae</taxon>
        <taxon>Lithospermum</taxon>
    </lineage>
</organism>
<keyword evidence="3" id="KW-1185">Reference proteome</keyword>
<dbReference type="PANTHER" id="PTHR34222:SF85">
    <property type="entry name" value="CCHC-TYPE DOMAIN-CONTAINING PROTEIN"/>
    <property type="match status" value="1"/>
</dbReference>
<evidence type="ECO:0000313" key="2">
    <source>
        <dbReference type="EMBL" id="GAA0164727.1"/>
    </source>
</evidence>
<dbReference type="Pfam" id="PF14223">
    <property type="entry name" value="Retrotran_gag_2"/>
    <property type="match status" value="1"/>
</dbReference>
<accession>A0AAV3QRL5</accession>
<sequence length="515" mass="57542">MAKNKLDFITGECVLPLEYEQAAQWDRCNGMVLAWLLHSVERDIAESVIYCSTTAQVWSQLHSRYAQTNQARTYQIQRELALHSQGNRTISVHFTNLRRLWDEYINMVDIEETSSVELQKLLRNQQTMQFLLGLNECYTTIRGNVLMMKPFPSLDDVFHILLQEEKQREIATGSVSMVDSSAFYANKHVFAGRGRGVFPGTGRGLSYGHPAGRGRNSFYCDHCKMVGHSIQKCYKLNGYPNAPRRVAAHVGDKSLTDEQFNKLVGMLNSTSISEGSASSSSVMAVGNPCCFNANSVINRWILDTGATDHITPHLSLFKTYKTLSPVAHITIPDGTQVAIEHIDTVHISDHLVLHNVLHVPQFKFSLLSIQKLCIDLSATVSFNAQSSLLQVPSQKEPLVLGNSINGLNLLQSSIVNSTDTFVVNPVSNASDSMYYRNKESHVNNIDASYSSANKSHSALSQSDSLLWHCRLGHYPLDQMHHIPTFPPHISKHLNVSAKYVLRLNNAGECFILLLL</sequence>
<dbReference type="Pfam" id="PF22936">
    <property type="entry name" value="Pol_BBD"/>
    <property type="match status" value="1"/>
</dbReference>
<proteinExistence type="predicted"/>
<name>A0AAV3QRL5_LITER</name>
<dbReference type="EMBL" id="BAABME010005137">
    <property type="protein sequence ID" value="GAA0164727.1"/>
    <property type="molecule type" value="Genomic_DNA"/>
</dbReference>
<comment type="caution">
    <text evidence="2">The sequence shown here is derived from an EMBL/GenBank/DDBJ whole genome shotgun (WGS) entry which is preliminary data.</text>
</comment>
<feature type="domain" description="Retrovirus-related Pol polyprotein from transposon TNT 1-94-like beta-barrel" evidence="1">
    <location>
        <begin position="300"/>
        <end position="372"/>
    </location>
</feature>
<dbReference type="InterPro" id="IPR054722">
    <property type="entry name" value="PolX-like_BBD"/>
</dbReference>
<dbReference type="PANTHER" id="PTHR34222">
    <property type="entry name" value="GAG_PRE-INTEGRS DOMAIN-CONTAINING PROTEIN"/>
    <property type="match status" value="1"/>
</dbReference>
<reference evidence="2 3" key="1">
    <citation type="submission" date="2024-01" db="EMBL/GenBank/DDBJ databases">
        <title>The complete chloroplast genome sequence of Lithospermum erythrorhizon: insights into the phylogenetic relationship among Boraginaceae species and the maternal lineages of purple gromwells.</title>
        <authorList>
            <person name="Okada T."/>
            <person name="Watanabe K."/>
        </authorList>
    </citation>
    <scope>NUCLEOTIDE SEQUENCE [LARGE SCALE GENOMIC DNA]</scope>
</reference>